<feature type="repeat" description="TPR" evidence="8">
    <location>
        <begin position="227"/>
        <end position="260"/>
    </location>
</feature>
<dbReference type="STRING" id="1285242.A6A04_12165"/>
<dbReference type="Gene3D" id="1.25.40.10">
    <property type="entry name" value="Tetratricopeptide repeat domain"/>
    <property type="match status" value="3"/>
</dbReference>
<dbReference type="EC" id="2.4.1.255" evidence="3"/>
<evidence type="ECO:0000256" key="5">
    <source>
        <dbReference type="ARBA" id="ARBA00022679"/>
    </source>
</evidence>
<proteinExistence type="inferred from homology"/>
<evidence type="ECO:0000256" key="2">
    <source>
        <dbReference type="ARBA" id="ARBA00005386"/>
    </source>
</evidence>
<evidence type="ECO:0000256" key="6">
    <source>
        <dbReference type="ARBA" id="ARBA00022737"/>
    </source>
</evidence>
<dbReference type="InterPro" id="IPR019734">
    <property type="entry name" value="TPR_rpt"/>
</dbReference>
<feature type="domain" description="O-GlcNAc transferase C-terminal" evidence="10">
    <location>
        <begin position="487"/>
        <end position="651"/>
    </location>
</feature>
<keyword evidence="12" id="KW-1185">Reference proteome</keyword>
<dbReference type="RefSeq" id="WP_082914632.1">
    <property type="nucleotide sequence ID" value="NZ_LWQT01000028.1"/>
</dbReference>
<keyword evidence="6" id="KW-0677">Repeat</keyword>
<dbReference type="Pfam" id="PF13432">
    <property type="entry name" value="TPR_16"/>
    <property type="match status" value="3"/>
</dbReference>
<comment type="similarity">
    <text evidence="2">Belongs to the glycosyltransferase 41 family. O-GlcNAc transferase subfamily.</text>
</comment>
<dbReference type="SMART" id="SM00028">
    <property type="entry name" value="TPR"/>
    <property type="match status" value="6"/>
</dbReference>
<dbReference type="PANTHER" id="PTHR44835">
    <property type="entry name" value="UDP-N-ACETYLGLUCOSAMINE--PEPTIDE N-ACETYLGLUCOSAMINYLTRANSFERASE SPINDLY-RELATED"/>
    <property type="match status" value="1"/>
</dbReference>
<dbReference type="GO" id="GO:0097363">
    <property type="term" value="F:protein O-acetylglucosaminyltransferase activity"/>
    <property type="evidence" value="ECO:0007669"/>
    <property type="project" value="UniProtKB-EC"/>
</dbReference>
<evidence type="ECO:0000313" key="12">
    <source>
        <dbReference type="Proteomes" id="UP000078428"/>
    </source>
</evidence>
<dbReference type="InterPro" id="IPR051939">
    <property type="entry name" value="Glycosyltr_41/O-GlcNAc_trsf"/>
</dbReference>
<dbReference type="OrthoDB" id="9800698at2"/>
<dbReference type="EMBL" id="LWQT01000028">
    <property type="protein sequence ID" value="OAN54672.1"/>
    <property type="molecule type" value="Genomic_DNA"/>
</dbReference>
<reference evidence="11 12" key="1">
    <citation type="submission" date="2016-04" db="EMBL/GenBank/DDBJ databases">
        <title>Draft genome sequence of freshwater magnetotactic bacteria Magnetospirillum marisnigri SP-1 and Magnetospirillum moscoviense BB-1.</title>
        <authorList>
            <person name="Koziaeva V."/>
            <person name="Dziuba M.V."/>
            <person name="Ivanov T.M."/>
            <person name="Kuznetsov B."/>
            <person name="Grouzdev D.S."/>
        </authorList>
    </citation>
    <scope>NUCLEOTIDE SEQUENCE [LARGE SCALE GENOMIC DNA]</scope>
    <source>
        <strain evidence="11 12">SP-1</strain>
    </source>
</reference>
<dbReference type="PANTHER" id="PTHR44835:SF1">
    <property type="entry name" value="PROTEIN O-GLCNAC TRANSFERASE"/>
    <property type="match status" value="1"/>
</dbReference>
<evidence type="ECO:0000313" key="11">
    <source>
        <dbReference type="EMBL" id="OAN54672.1"/>
    </source>
</evidence>
<dbReference type="Pfam" id="PF13844">
    <property type="entry name" value="Glyco_transf_41"/>
    <property type="match status" value="2"/>
</dbReference>
<dbReference type="Proteomes" id="UP000078428">
    <property type="component" value="Unassembled WGS sequence"/>
</dbReference>
<feature type="domain" description="O-GlcNAc transferase C-terminal" evidence="10">
    <location>
        <begin position="302"/>
        <end position="451"/>
    </location>
</feature>
<dbReference type="InterPro" id="IPR011990">
    <property type="entry name" value="TPR-like_helical_dom_sf"/>
</dbReference>
<keyword evidence="4" id="KW-0328">Glycosyltransferase</keyword>
<evidence type="ECO:0000256" key="3">
    <source>
        <dbReference type="ARBA" id="ARBA00011970"/>
    </source>
</evidence>
<keyword evidence="5" id="KW-0808">Transferase</keyword>
<feature type="region of interest" description="Disordered" evidence="9">
    <location>
        <begin position="1"/>
        <end position="22"/>
    </location>
</feature>
<keyword evidence="7 8" id="KW-0802">TPR repeat</keyword>
<evidence type="ECO:0000256" key="7">
    <source>
        <dbReference type="ARBA" id="ARBA00022803"/>
    </source>
</evidence>
<dbReference type="Gene3D" id="3.40.50.11380">
    <property type="match status" value="1"/>
</dbReference>
<name>A0A178MY40_9PROT</name>
<accession>A0A178MY40</accession>
<evidence type="ECO:0000256" key="9">
    <source>
        <dbReference type="SAM" id="MobiDB-lite"/>
    </source>
</evidence>
<evidence type="ECO:0000256" key="1">
    <source>
        <dbReference type="ARBA" id="ARBA00004922"/>
    </source>
</evidence>
<sequence>MTPKFDSNAMVNNDLEPGMTDHPSLDTFQTALDLQVAGQSAAAIQAYDKVIAEQPDHHRACYNRGIALAEGGRLADAMVSYALAAASRPDYPDAYVNLAALCDGLELYDKSLETLRLGALRCRPHAALHNNLGQALAGRGKLQEAMNAFSVALSAAPDLVPALMGLGKAAFELGQHTIAFEAFRKAEQTGGGADAINGIGAVLRATGRTAEAADEFRRAVECDPGNPDSHNNLGLTLRQQGRFGDAIDCFRSSLRLRPTSTAVHDNYLFCLQYDPTITPSDMAIESAEWVCHTREIVPLPPPKNIWQPHRRLRIGYVSPDFRQHACMYFLEPLIQAHDRRGFEIFCYAEVAVEDDLTRQLASTVDGWTNTYGMNDAQLAARIRADGVDILVDLAGHTGGNRLMAFAYRPAPIQLATLIGYAATTGLNVFDAILGDPYLTPQGSEAHFTEPVLRLPRIIAPFKPRADWPAPPPLELGAGFACVADPARIDGRTLALWEQILEGVPDTRLLLKHALFTDPAATCEWRSRLGKLSDRIDLEGIPGGWSRHMESYGRMAVVLDTPMHSGGTTVAIPLWMGVPVVTLAGPNSWQRFGATLVANAGLPDLVALDDTDYIAKAVMLMRDKALLQDLRANLRSRMAASPLCDATLHADDLSRTYRSLWCDACSDHA</sequence>
<comment type="caution">
    <text evidence="11">The sequence shown here is derived from an EMBL/GenBank/DDBJ whole genome shotgun (WGS) entry which is preliminary data.</text>
</comment>
<dbReference type="PROSITE" id="PS50005">
    <property type="entry name" value="TPR"/>
    <property type="match status" value="3"/>
</dbReference>
<evidence type="ECO:0000259" key="10">
    <source>
        <dbReference type="Pfam" id="PF13844"/>
    </source>
</evidence>
<dbReference type="AlphaFoldDB" id="A0A178MY40"/>
<evidence type="ECO:0000256" key="8">
    <source>
        <dbReference type="PROSITE-ProRule" id="PRU00339"/>
    </source>
</evidence>
<dbReference type="SUPFAM" id="SSF48452">
    <property type="entry name" value="TPR-like"/>
    <property type="match status" value="1"/>
</dbReference>
<feature type="repeat" description="TPR" evidence="8">
    <location>
        <begin position="193"/>
        <end position="226"/>
    </location>
</feature>
<dbReference type="Gene3D" id="3.40.50.2000">
    <property type="entry name" value="Glycogen Phosphorylase B"/>
    <property type="match status" value="1"/>
</dbReference>
<evidence type="ECO:0000256" key="4">
    <source>
        <dbReference type="ARBA" id="ARBA00022676"/>
    </source>
</evidence>
<feature type="repeat" description="TPR" evidence="8">
    <location>
        <begin position="126"/>
        <end position="159"/>
    </location>
</feature>
<dbReference type="InterPro" id="IPR029489">
    <property type="entry name" value="OGT/SEC/SPY_C"/>
</dbReference>
<organism evidence="11 12">
    <name type="scientific">Paramagnetospirillum marisnigri</name>
    <dbReference type="NCBI Taxonomy" id="1285242"/>
    <lineage>
        <taxon>Bacteria</taxon>
        <taxon>Pseudomonadati</taxon>
        <taxon>Pseudomonadota</taxon>
        <taxon>Alphaproteobacteria</taxon>
        <taxon>Rhodospirillales</taxon>
        <taxon>Magnetospirillaceae</taxon>
        <taxon>Paramagnetospirillum</taxon>
    </lineage>
</organism>
<protein>
    <recommendedName>
        <fullName evidence="3">protein O-GlcNAc transferase</fullName>
        <ecNumber evidence="3">2.4.1.255</ecNumber>
    </recommendedName>
</protein>
<comment type="pathway">
    <text evidence="1">Protein modification; protein glycosylation.</text>
</comment>
<gene>
    <name evidence="11" type="ORF">A6A04_12165</name>
</gene>